<accession>A0A5C6B6Y2</accession>
<gene>
    <name evidence="1" type="ORF">Pla52n_02230</name>
</gene>
<name>A0A5C6B6Y2_9BACT</name>
<dbReference type="Proteomes" id="UP000320176">
    <property type="component" value="Unassembled WGS sequence"/>
</dbReference>
<comment type="caution">
    <text evidence="1">The sequence shown here is derived from an EMBL/GenBank/DDBJ whole genome shotgun (WGS) entry which is preliminary data.</text>
</comment>
<dbReference type="AlphaFoldDB" id="A0A5C6B6Y2"/>
<dbReference type="OrthoDB" id="231157at2"/>
<protein>
    <submittedName>
        <fullName evidence="1">Uncharacterized protein</fullName>
    </submittedName>
</protein>
<dbReference type="EMBL" id="SJPN01000001">
    <property type="protein sequence ID" value="TWU07650.1"/>
    <property type="molecule type" value="Genomic_DNA"/>
</dbReference>
<evidence type="ECO:0000313" key="1">
    <source>
        <dbReference type="EMBL" id="TWU07650.1"/>
    </source>
</evidence>
<proteinExistence type="predicted"/>
<dbReference type="RefSeq" id="WP_146517843.1">
    <property type="nucleotide sequence ID" value="NZ_CP151726.1"/>
</dbReference>
<keyword evidence="2" id="KW-1185">Reference proteome</keyword>
<organism evidence="1 2">
    <name type="scientific">Stieleria varia</name>
    <dbReference type="NCBI Taxonomy" id="2528005"/>
    <lineage>
        <taxon>Bacteria</taxon>
        <taxon>Pseudomonadati</taxon>
        <taxon>Planctomycetota</taxon>
        <taxon>Planctomycetia</taxon>
        <taxon>Pirellulales</taxon>
        <taxon>Pirellulaceae</taxon>
        <taxon>Stieleria</taxon>
    </lineage>
</organism>
<reference evidence="1 2" key="1">
    <citation type="submission" date="2019-02" db="EMBL/GenBank/DDBJ databases">
        <title>Deep-cultivation of Planctomycetes and their phenomic and genomic characterization uncovers novel biology.</title>
        <authorList>
            <person name="Wiegand S."/>
            <person name="Jogler M."/>
            <person name="Boedeker C."/>
            <person name="Pinto D."/>
            <person name="Vollmers J."/>
            <person name="Rivas-Marin E."/>
            <person name="Kohn T."/>
            <person name="Peeters S.H."/>
            <person name="Heuer A."/>
            <person name="Rast P."/>
            <person name="Oberbeckmann S."/>
            <person name="Bunk B."/>
            <person name="Jeske O."/>
            <person name="Meyerdierks A."/>
            <person name="Storesund J.E."/>
            <person name="Kallscheuer N."/>
            <person name="Luecker S."/>
            <person name="Lage O.M."/>
            <person name="Pohl T."/>
            <person name="Merkel B.J."/>
            <person name="Hornburger P."/>
            <person name="Mueller R.-W."/>
            <person name="Bruemmer F."/>
            <person name="Labrenz M."/>
            <person name="Spormann A.M."/>
            <person name="Op Den Camp H."/>
            <person name="Overmann J."/>
            <person name="Amann R."/>
            <person name="Jetten M.S.M."/>
            <person name="Mascher T."/>
            <person name="Medema M.H."/>
            <person name="Devos D.P."/>
            <person name="Kaster A.-K."/>
            <person name="Ovreas L."/>
            <person name="Rohde M."/>
            <person name="Galperin M.Y."/>
            <person name="Jogler C."/>
        </authorList>
    </citation>
    <scope>NUCLEOTIDE SEQUENCE [LARGE SCALE GENOMIC DNA]</scope>
    <source>
        <strain evidence="1 2">Pla52n</strain>
    </source>
</reference>
<evidence type="ECO:0000313" key="2">
    <source>
        <dbReference type="Proteomes" id="UP000320176"/>
    </source>
</evidence>
<sequence>MRKKASPSVRPSDVGFTIIEVLIALTASLLLMLGLTRAYKLIGDQVTQSQAELELSSVLRDVAMRIRDELQRATVDPNPETEQQTGDGYLVYHEGPFTHATTILGDGFDPAQPEYFPTSRFGDFDDYLAFTVQAKENSPFAGFIPWGVLEAHRARSAGTSWVAPPGFDPTLLVPFYSDLAEIAYWAAPRWARVKTLGTQDGTIDYEANSGYPLVPDVDGNLLPDRMDLHRRVLLIRPDLNMTPAEMNISNLNRGVPTFTPDVLTVGVFTLPFMRRTNQGWIILPLTLRGGNEPFFAGSSAIIAPGNWAANTTTFSPNWLAGVARMQQVMDLSISRAPDSWSVPRTDASDTTATSYGVPSPIVRANSLPELTSPDNRFGHVRVPGPLINGGAGTSMPQLALSPPHPYLINRENIFPAQANHNATPPAGPFPYGRFTLVSNLRPEFSLADRVTDARSGVGTPITASVNRGGSDVIAEDILGFDIKIFDETAPKYVWLGLDQSSGTPNNDDQDGNTGFDVDELGLPGTDDEIVTMSDLRLTEVLLDDDGRGTTGPFRLVDRGDFVDLNYTRLPGGAMRGLRHYNGTTYRPIPPARRNQLASPFSGIEVEPTAGTDGVIFPKSWQQSGRFVLSFGASDTLSSFYQPTYDTWTNAFDRDAFDQEGISTPSGGFPFGAVNGSIRENGLQPLLLPNNPAAPSNTITTPVSYRQWSLIQGGLANEGEFVGQDSGLQTMGGLATLAPSTLPIRAVAPVQAKLKALQVTIRLFDVSAEQIRQQTVVEDF</sequence>